<sequence>MGELGQSPFPLSVSVALGIDCMVQTLQEPSHQQTQYVVLDGITWQTYQAIQKDLGEHRSARLAYSQGVLEIVMPSQLHEFISRILEAIVRTLAEEFNQRLRGYGSTTLDREELVQGVEPDSCFYIQNVERILGRRQIDLNTDPPPDLAIEVDITSSSRRRFGIYLQLSIPEVWRYTERQGVTIYQLQDNRYVECEFSPTFPTISGTLLQQFLQLAATEDDISVVRAVRQWIRAQSQQN</sequence>
<dbReference type="SUPFAM" id="SSF52980">
    <property type="entry name" value="Restriction endonuclease-like"/>
    <property type="match status" value="1"/>
</dbReference>
<dbReference type="KEGG" id="cthe:Chro_5882"/>
<gene>
    <name evidence="2" type="ORF">Chro_5882</name>
</gene>
<dbReference type="Pfam" id="PF05685">
    <property type="entry name" value="Uma2"/>
    <property type="match status" value="1"/>
</dbReference>
<dbReference type="EMBL" id="CP003598">
    <property type="protein sequence ID" value="AFY91219.1"/>
    <property type="molecule type" value="Genomic_DNA"/>
</dbReference>
<name>K9UAG3_CHRTP</name>
<dbReference type="PATRIC" id="fig|251229.3.peg.6871"/>
<dbReference type="Gene3D" id="3.90.1570.10">
    <property type="entry name" value="tt1808, chain A"/>
    <property type="match status" value="1"/>
</dbReference>
<geneLocation type="plasmid" evidence="2 3">
    <name>pCHRO.01</name>
</geneLocation>
<dbReference type="HOGENOM" id="CLU_098557_0_0_3"/>
<dbReference type="Proteomes" id="UP000010384">
    <property type="component" value="Plasmid pCHRO.01"/>
</dbReference>
<organism evidence="2 3">
    <name type="scientific">Chroococcidiopsis thermalis (strain PCC 7203)</name>
    <dbReference type="NCBI Taxonomy" id="251229"/>
    <lineage>
        <taxon>Bacteria</taxon>
        <taxon>Bacillati</taxon>
        <taxon>Cyanobacteriota</taxon>
        <taxon>Cyanophyceae</taxon>
        <taxon>Chroococcidiopsidales</taxon>
        <taxon>Chroococcidiopsidaceae</taxon>
        <taxon>Chroococcidiopsis</taxon>
    </lineage>
</organism>
<dbReference type="AlphaFoldDB" id="K9UAG3"/>
<keyword evidence="2" id="KW-0614">Plasmid</keyword>
<dbReference type="InterPro" id="IPR011335">
    <property type="entry name" value="Restrct_endonuc-II-like"/>
</dbReference>
<dbReference type="RefSeq" id="WP_015163156.1">
    <property type="nucleotide sequence ID" value="NC_019699.1"/>
</dbReference>
<proteinExistence type="predicted"/>
<keyword evidence="3" id="KW-1185">Reference proteome</keyword>
<dbReference type="InterPro" id="IPR012296">
    <property type="entry name" value="Nuclease_put_TT1808"/>
</dbReference>
<evidence type="ECO:0000313" key="3">
    <source>
        <dbReference type="Proteomes" id="UP000010384"/>
    </source>
</evidence>
<dbReference type="PANTHER" id="PTHR47152">
    <property type="entry name" value="SLR2084 PROTEIN-RELATED"/>
    <property type="match status" value="1"/>
</dbReference>
<dbReference type="PANTHER" id="PTHR47152:SF2">
    <property type="entry name" value="SLR2084 PROTEIN"/>
    <property type="match status" value="1"/>
</dbReference>
<accession>K9UAG3</accession>
<dbReference type="InParanoid" id="K9UAG3"/>
<feature type="domain" description="Putative restriction endonuclease" evidence="1">
    <location>
        <begin position="44"/>
        <end position="209"/>
    </location>
</feature>
<evidence type="ECO:0000313" key="2">
    <source>
        <dbReference type="EMBL" id="AFY91219.1"/>
    </source>
</evidence>
<evidence type="ECO:0000259" key="1">
    <source>
        <dbReference type="Pfam" id="PF05685"/>
    </source>
</evidence>
<dbReference type="CDD" id="cd06260">
    <property type="entry name" value="DUF820-like"/>
    <property type="match status" value="1"/>
</dbReference>
<dbReference type="InterPro" id="IPR008538">
    <property type="entry name" value="Uma2"/>
</dbReference>
<reference evidence="2 3" key="1">
    <citation type="submission" date="2012-06" db="EMBL/GenBank/DDBJ databases">
        <title>Finished plasmid 1 of genome of Chroococcidiopsis thermalis PCC 7203.</title>
        <authorList>
            <consortium name="US DOE Joint Genome Institute"/>
            <person name="Gugger M."/>
            <person name="Coursin T."/>
            <person name="Rippka R."/>
            <person name="Tandeau De Marsac N."/>
            <person name="Huntemann M."/>
            <person name="Wei C.-L."/>
            <person name="Han J."/>
            <person name="Detter J.C."/>
            <person name="Han C."/>
            <person name="Tapia R."/>
            <person name="Davenport K."/>
            <person name="Daligault H."/>
            <person name="Erkkila T."/>
            <person name="Gu W."/>
            <person name="Munk A.C.C."/>
            <person name="Teshima H."/>
            <person name="Xu Y."/>
            <person name="Chain P."/>
            <person name="Chen A."/>
            <person name="Krypides N."/>
            <person name="Mavromatis K."/>
            <person name="Markowitz V."/>
            <person name="Szeto E."/>
            <person name="Ivanova N."/>
            <person name="Mikhailova N."/>
            <person name="Ovchinnikova G."/>
            <person name="Pagani I."/>
            <person name="Pati A."/>
            <person name="Goodwin L."/>
            <person name="Peters L."/>
            <person name="Pitluck S."/>
            <person name="Woyke T."/>
            <person name="Kerfeld C."/>
        </authorList>
    </citation>
    <scope>NUCLEOTIDE SEQUENCE [LARGE SCALE GENOMIC DNA]</scope>
    <source>
        <strain evidence="2 3">PCC 7203</strain>
        <plasmid evidence="2 3">pCHRO.01</plasmid>
    </source>
</reference>
<dbReference type="OrthoDB" id="5768410at2"/>
<protein>
    <recommendedName>
        <fullName evidence="1">Putative restriction endonuclease domain-containing protein</fullName>
    </recommendedName>
</protein>